<protein>
    <submittedName>
        <fullName evidence="2">Uncharacterized protein</fullName>
    </submittedName>
</protein>
<reference evidence="2 3" key="1">
    <citation type="submission" date="2023-10" db="EMBL/GenBank/DDBJ databases">
        <title>Rubellicoccus peritrichatus gen. nov., sp. nov., isolated from an algae of coral reef tank.</title>
        <authorList>
            <person name="Luo J."/>
        </authorList>
    </citation>
    <scope>NUCLEOTIDE SEQUENCE [LARGE SCALE GENOMIC DNA]</scope>
    <source>
        <strain evidence="2 3">CR14</strain>
    </source>
</reference>
<evidence type="ECO:0000313" key="3">
    <source>
        <dbReference type="Proteomes" id="UP001304300"/>
    </source>
</evidence>
<name>A0AAQ3LCH7_9BACT</name>
<evidence type="ECO:0000313" key="2">
    <source>
        <dbReference type="EMBL" id="WOO41350.1"/>
    </source>
</evidence>
<dbReference type="Proteomes" id="UP001304300">
    <property type="component" value="Chromosome"/>
</dbReference>
<evidence type="ECO:0000256" key="1">
    <source>
        <dbReference type="SAM" id="Phobius"/>
    </source>
</evidence>
<dbReference type="RefSeq" id="WP_317833817.1">
    <property type="nucleotide sequence ID" value="NZ_CP136920.1"/>
</dbReference>
<organism evidence="2 3">
    <name type="scientific">Rubellicoccus peritrichatus</name>
    <dbReference type="NCBI Taxonomy" id="3080537"/>
    <lineage>
        <taxon>Bacteria</taxon>
        <taxon>Pseudomonadati</taxon>
        <taxon>Verrucomicrobiota</taxon>
        <taxon>Opitutia</taxon>
        <taxon>Puniceicoccales</taxon>
        <taxon>Cerasicoccaceae</taxon>
        <taxon>Rubellicoccus</taxon>
    </lineage>
</organism>
<sequence length="62" mass="6621">MNPHNAGYGLAYGEYETSALLNLFEGVAYPFASSFTDLVGRSCAFLVLLKSACVASVIYLPP</sequence>
<proteinExistence type="predicted"/>
<keyword evidence="1" id="KW-1133">Transmembrane helix</keyword>
<keyword evidence="3" id="KW-1185">Reference proteome</keyword>
<keyword evidence="1" id="KW-0472">Membrane</keyword>
<keyword evidence="1" id="KW-0812">Transmembrane</keyword>
<feature type="transmembrane region" description="Helical" evidence="1">
    <location>
        <begin position="38"/>
        <end position="60"/>
    </location>
</feature>
<dbReference type="EMBL" id="CP136920">
    <property type="protein sequence ID" value="WOO41350.1"/>
    <property type="molecule type" value="Genomic_DNA"/>
</dbReference>
<gene>
    <name evidence="2" type="ORF">RZN69_22250</name>
</gene>
<dbReference type="AlphaFoldDB" id="A0AAQ3LCH7"/>
<accession>A0AAQ3LCH7</accession>